<evidence type="ECO:0000313" key="1">
    <source>
        <dbReference type="EMBL" id="KAF6737730.1"/>
    </source>
</evidence>
<name>A0A834FPT1_ORYME</name>
<reference evidence="1" key="1">
    <citation type="journal article" name="BMC Genomics">
        <title>Long-read sequencing and de novo genome assembly of marine medaka (Oryzias melastigma).</title>
        <authorList>
            <person name="Liang P."/>
            <person name="Saqib H.S.A."/>
            <person name="Ni X."/>
            <person name="Shen Y."/>
        </authorList>
    </citation>
    <scope>NUCLEOTIDE SEQUENCE</scope>
    <source>
        <strain evidence="1">Bigg-433</strain>
    </source>
</reference>
<gene>
    <name evidence="1" type="ORF">FQA47_021240</name>
</gene>
<comment type="caution">
    <text evidence="1">The sequence shown here is derived from an EMBL/GenBank/DDBJ whole genome shotgun (WGS) entry which is preliminary data.</text>
</comment>
<accession>A0A834FPT1</accession>
<organism evidence="1 2">
    <name type="scientific">Oryzias melastigma</name>
    <name type="common">Marine medaka</name>
    <dbReference type="NCBI Taxonomy" id="30732"/>
    <lineage>
        <taxon>Eukaryota</taxon>
        <taxon>Metazoa</taxon>
        <taxon>Chordata</taxon>
        <taxon>Craniata</taxon>
        <taxon>Vertebrata</taxon>
        <taxon>Euteleostomi</taxon>
        <taxon>Actinopterygii</taxon>
        <taxon>Neopterygii</taxon>
        <taxon>Teleostei</taxon>
        <taxon>Neoteleostei</taxon>
        <taxon>Acanthomorphata</taxon>
        <taxon>Ovalentaria</taxon>
        <taxon>Atherinomorphae</taxon>
        <taxon>Beloniformes</taxon>
        <taxon>Adrianichthyidae</taxon>
        <taxon>Oryziinae</taxon>
        <taxon>Oryzias</taxon>
    </lineage>
</organism>
<sequence>MARLDCVHGAPGLRSWRAWIAFMARLDCVHGAPGLRSWRAWITFMARLDYVHGAPGLRSLRAWATFMARLDYVHCAPGLRSWPAWTAFIVRLDYVHGAPGLRSLRDCWTTFIPRVEIEIQYNDFYIYPLEKSTNDIMKGKERGEWDDSPLWELSSSISVFTSLAPGRAPSPLSLPSCFASSYH</sequence>
<evidence type="ECO:0000313" key="2">
    <source>
        <dbReference type="Proteomes" id="UP000646548"/>
    </source>
</evidence>
<dbReference type="AlphaFoldDB" id="A0A834FPT1"/>
<dbReference type="Proteomes" id="UP000646548">
    <property type="component" value="Unassembled WGS sequence"/>
</dbReference>
<protein>
    <submittedName>
        <fullName evidence="1">Uncharacterized protein</fullName>
    </submittedName>
</protein>
<proteinExistence type="predicted"/>
<dbReference type="EMBL" id="WKFB01000049">
    <property type="protein sequence ID" value="KAF6737730.1"/>
    <property type="molecule type" value="Genomic_DNA"/>
</dbReference>